<sequence>MPLSDHEQRLLEQMEQALQAEDPKFATAMRGADLRRRYVRRAVLSGIAFVLGIVLLMTGAVIQLIPLGVAGFVVMLISAWLGVTAWRRTPEATGDEGDIPNISPGSPRRQRRSGRQRHDGTFMQRMEERWRHRRERGYGN</sequence>
<evidence type="ECO:0000313" key="3">
    <source>
        <dbReference type="EMBL" id="NED93806.1"/>
    </source>
</evidence>
<protein>
    <submittedName>
        <fullName evidence="3">DUF3040 domain-containing protein</fullName>
    </submittedName>
</protein>
<comment type="caution">
    <text evidence="3">The sequence shown here is derived from an EMBL/GenBank/DDBJ whole genome shotgun (WGS) entry which is preliminary data.</text>
</comment>
<keyword evidence="4" id="KW-1185">Reference proteome</keyword>
<feature type="compositionally biased region" description="Basic residues" evidence="1">
    <location>
        <begin position="131"/>
        <end position="140"/>
    </location>
</feature>
<dbReference type="AlphaFoldDB" id="A0A6N9YFM0"/>
<keyword evidence="2" id="KW-0472">Membrane</keyword>
<gene>
    <name evidence="3" type="ORF">G1H11_00565</name>
</gene>
<dbReference type="Proteomes" id="UP000469185">
    <property type="component" value="Unassembled WGS sequence"/>
</dbReference>
<feature type="transmembrane region" description="Helical" evidence="2">
    <location>
        <begin position="64"/>
        <end position="83"/>
    </location>
</feature>
<keyword evidence="2" id="KW-1133">Transmembrane helix</keyword>
<feature type="region of interest" description="Disordered" evidence="1">
    <location>
        <begin position="90"/>
        <end position="140"/>
    </location>
</feature>
<evidence type="ECO:0000256" key="2">
    <source>
        <dbReference type="SAM" id="Phobius"/>
    </source>
</evidence>
<keyword evidence="2" id="KW-0812">Transmembrane</keyword>
<organism evidence="3 4">
    <name type="scientific">Phytoactinopolyspora alkaliphila</name>
    <dbReference type="NCBI Taxonomy" id="1783498"/>
    <lineage>
        <taxon>Bacteria</taxon>
        <taxon>Bacillati</taxon>
        <taxon>Actinomycetota</taxon>
        <taxon>Actinomycetes</taxon>
        <taxon>Jiangellales</taxon>
        <taxon>Jiangellaceae</taxon>
        <taxon>Phytoactinopolyspora</taxon>
    </lineage>
</organism>
<dbReference type="Pfam" id="PF11239">
    <property type="entry name" value="DUF3040"/>
    <property type="match status" value="1"/>
</dbReference>
<feature type="transmembrane region" description="Helical" evidence="2">
    <location>
        <begin position="38"/>
        <end position="58"/>
    </location>
</feature>
<reference evidence="3 4" key="1">
    <citation type="submission" date="2020-02" db="EMBL/GenBank/DDBJ databases">
        <authorList>
            <person name="Li X.-J."/>
            <person name="Feng X.-M."/>
        </authorList>
    </citation>
    <scope>NUCLEOTIDE SEQUENCE [LARGE SCALE GENOMIC DNA]</scope>
    <source>
        <strain evidence="3 4">CGMCC 4.7225</strain>
    </source>
</reference>
<name>A0A6N9YFM0_9ACTN</name>
<evidence type="ECO:0000313" key="4">
    <source>
        <dbReference type="Proteomes" id="UP000469185"/>
    </source>
</evidence>
<dbReference type="InterPro" id="IPR021401">
    <property type="entry name" value="DUF3040"/>
</dbReference>
<feature type="compositionally biased region" description="Basic and acidic residues" evidence="1">
    <location>
        <begin position="116"/>
        <end position="130"/>
    </location>
</feature>
<dbReference type="EMBL" id="JAAGOB010000001">
    <property type="protein sequence ID" value="NED93806.1"/>
    <property type="molecule type" value="Genomic_DNA"/>
</dbReference>
<evidence type="ECO:0000256" key="1">
    <source>
        <dbReference type="SAM" id="MobiDB-lite"/>
    </source>
</evidence>
<proteinExistence type="predicted"/>
<accession>A0A6N9YFM0</accession>